<name>A0A1X6NBG0_9APHY</name>
<dbReference type="Proteomes" id="UP000194127">
    <property type="component" value="Unassembled WGS sequence"/>
</dbReference>
<dbReference type="AlphaFoldDB" id="A0A1X6NBG0"/>
<accession>A0A1X6NBG0</accession>
<dbReference type="RefSeq" id="XP_024342771.1">
    <property type="nucleotide sequence ID" value="XM_024484209.1"/>
</dbReference>
<keyword evidence="3" id="KW-1185">Reference proteome</keyword>
<feature type="region of interest" description="Disordered" evidence="1">
    <location>
        <begin position="1"/>
        <end position="30"/>
    </location>
</feature>
<evidence type="ECO:0000256" key="1">
    <source>
        <dbReference type="SAM" id="MobiDB-lite"/>
    </source>
</evidence>
<proteinExistence type="predicted"/>
<reference evidence="2 3" key="1">
    <citation type="submission" date="2017-04" db="EMBL/GenBank/DDBJ databases">
        <title>Genome Sequence of the Model Brown-Rot Fungus Postia placenta SB12.</title>
        <authorList>
            <consortium name="DOE Joint Genome Institute"/>
            <person name="Gaskell J."/>
            <person name="Kersten P."/>
            <person name="Larrondo L.F."/>
            <person name="Canessa P."/>
            <person name="Martinez D."/>
            <person name="Hibbett D."/>
            <person name="Schmoll M."/>
            <person name="Kubicek C.P."/>
            <person name="Martinez A.T."/>
            <person name="Yadav J."/>
            <person name="Master E."/>
            <person name="Magnuson J.K."/>
            <person name="James T."/>
            <person name="Yaver D."/>
            <person name="Berka R."/>
            <person name="Labutti K."/>
            <person name="Lipzen A."/>
            <person name="Aerts A."/>
            <person name="Barry K."/>
            <person name="Henrissat B."/>
            <person name="Blanchette R."/>
            <person name="Grigoriev I."/>
            <person name="Cullen D."/>
        </authorList>
    </citation>
    <scope>NUCLEOTIDE SEQUENCE [LARGE SCALE GENOMIC DNA]</scope>
    <source>
        <strain evidence="2 3">MAD-698-R-SB12</strain>
    </source>
</reference>
<gene>
    <name evidence="2" type="ORF">POSPLADRAFT_1132407</name>
</gene>
<dbReference type="GeneID" id="36329158"/>
<sequence length="71" mass="7877">MSFGIANRSNQMSFLPAPNRPDARPGTRFGPLRSAMIRAPSRWLDVQSYGMGGLFLNVWTGVQPWFDGCGM</sequence>
<organism evidence="2 3">
    <name type="scientific">Postia placenta MAD-698-R-SB12</name>
    <dbReference type="NCBI Taxonomy" id="670580"/>
    <lineage>
        <taxon>Eukaryota</taxon>
        <taxon>Fungi</taxon>
        <taxon>Dikarya</taxon>
        <taxon>Basidiomycota</taxon>
        <taxon>Agaricomycotina</taxon>
        <taxon>Agaricomycetes</taxon>
        <taxon>Polyporales</taxon>
        <taxon>Adustoporiaceae</taxon>
        <taxon>Rhodonia</taxon>
    </lineage>
</organism>
<dbReference type="EMBL" id="KZ110592">
    <property type="protein sequence ID" value="OSX65977.1"/>
    <property type="molecule type" value="Genomic_DNA"/>
</dbReference>
<protein>
    <submittedName>
        <fullName evidence="2">Uncharacterized protein</fullName>
    </submittedName>
</protein>
<evidence type="ECO:0000313" key="2">
    <source>
        <dbReference type="EMBL" id="OSX65977.1"/>
    </source>
</evidence>
<evidence type="ECO:0000313" key="3">
    <source>
        <dbReference type="Proteomes" id="UP000194127"/>
    </source>
</evidence>